<name>A0ACC0WK21_9STRA</name>
<proteinExistence type="predicted"/>
<gene>
    <name evidence="1" type="ORF">PsorP6_012246</name>
</gene>
<accession>A0ACC0WK21</accession>
<sequence length="256" mass="28781">MLEVKGTDLLGLPLASPDAPYDTIYTLPLLTISMSKGTGVVMSVPSDSPDNYSAFRDLKQKPALREKYGMEDYMVLPYEPVPIIEIPGFGDMAAEKVCNDLKIMPRNDKDKLTKAKEIVYRKGFYEGDFIVGSQKGQKVCDAKAIMRQELLDAGNAIPYWKPESLVISHWKKRVMDHISNPKLFDAYNPVALGEYKSTLGWLKEWVPCRQFGLGTRLPWDPEFVVESDSTIYMAYYAISHHLQANLDGSKLGPHGI</sequence>
<comment type="caution">
    <text evidence="1">The sequence shown here is derived from an EMBL/GenBank/DDBJ whole genome shotgun (WGS) entry which is preliminary data.</text>
</comment>
<reference evidence="1 2" key="1">
    <citation type="journal article" date="2022" name="bioRxiv">
        <title>The genome of the oomycete Peronosclerospora sorghi, a cosmopolitan pathogen of maize and sorghum, is inflated with dispersed pseudogenes.</title>
        <authorList>
            <person name="Fletcher K."/>
            <person name="Martin F."/>
            <person name="Isakeit T."/>
            <person name="Cavanaugh K."/>
            <person name="Magill C."/>
            <person name="Michelmore R."/>
        </authorList>
    </citation>
    <scope>NUCLEOTIDE SEQUENCE [LARGE SCALE GENOMIC DNA]</scope>
    <source>
        <strain evidence="1">P6</strain>
    </source>
</reference>
<evidence type="ECO:0000313" key="2">
    <source>
        <dbReference type="Proteomes" id="UP001163321"/>
    </source>
</evidence>
<protein>
    <submittedName>
        <fullName evidence="1">Uncharacterized protein</fullName>
    </submittedName>
</protein>
<keyword evidence="2" id="KW-1185">Reference proteome</keyword>
<dbReference type="EMBL" id="CM047591">
    <property type="protein sequence ID" value="KAI9919094.1"/>
    <property type="molecule type" value="Genomic_DNA"/>
</dbReference>
<dbReference type="Proteomes" id="UP001163321">
    <property type="component" value="Chromosome 12"/>
</dbReference>
<evidence type="ECO:0000313" key="1">
    <source>
        <dbReference type="EMBL" id="KAI9919094.1"/>
    </source>
</evidence>
<organism evidence="1 2">
    <name type="scientific">Peronosclerospora sorghi</name>
    <dbReference type="NCBI Taxonomy" id="230839"/>
    <lineage>
        <taxon>Eukaryota</taxon>
        <taxon>Sar</taxon>
        <taxon>Stramenopiles</taxon>
        <taxon>Oomycota</taxon>
        <taxon>Peronosporomycetes</taxon>
        <taxon>Peronosporales</taxon>
        <taxon>Peronosporaceae</taxon>
        <taxon>Peronosclerospora</taxon>
    </lineage>
</organism>